<organism evidence="3 8">
    <name type="scientific">Adineta steineri</name>
    <dbReference type="NCBI Taxonomy" id="433720"/>
    <lineage>
        <taxon>Eukaryota</taxon>
        <taxon>Metazoa</taxon>
        <taxon>Spiralia</taxon>
        <taxon>Gnathifera</taxon>
        <taxon>Rotifera</taxon>
        <taxon>Eurotatoria</taxon>
        <taxon>Bdelloidea</taxon>
        <taxon>Adinetida</taxon>
        <taxon>Adinetidae</taxon>
        <taxon>Adineta</taxon>
    </lineage>
</organism>
<dbReference type="Gene3D" id="3.80.10.10">
    <property type="entry name" value="Ribonuclease Inhibitor"/>
    <property type="match status" value="1"/>
</dbReference>
<dbReference type="PROSITE" id="PS51450">
    <property type="entry name" value="LRR"/>
    <property type="match status" value="1"/>
</dbReference>
<keyword evidence="1" id="KW-0677">Repeat</keyword>
<dbReference type="Pfam" id="PF13516">
    <property type="entry name" value="LRR_6"/>
    <property type="match status" value="3"/>
</dbReference>
<dbReference type="Proteomes" id="UP000663891">
    <property type="component" value="Unassembled WGS sequence"/>
</dbReference>
<evidence type="ECO:0000313" key="7">
    <source>
        <dbReference type="EMBL" id="CAF4132115.1"/>
    </source>
</evidence>
<dbReference type="SUPFAM" id="SSF52047">
    <property type="entry name" value="RNI-like"/>
    <property type="match status" value="1"/>
</dbReference>
<dbReference type="Proteomes" id="UP000663881">
    <property type="component" value="Unassembled WGS sequence"/>
</dbReference>
<dbReference type="Proteomes" id="UP000663845">
    <property type="component" value="Unassembled WGS sequence"/>
</dbReference>
<dbReference type="EMBL" id="CAJNOE010000129">
    <property type="protein sequence ID" value="CAF0953553.1"/>
    <property type="molecule type" value="Genomic_DNA"/>
</dbReference>
<evidence type="ECO:0000313" key="3">
    <source>
        <dbReference type="EMBL" id="CAF1003462.1"/>
    </source>
</evidence>
<dbReference type="OrthoDB" id="120976at2759"/>
<comment type="caution">
    <text evidence="3">The sequence shown here is derived from an EMBL/GenBank/DDBJ whole genome shotgun (WGS) entry which is preliminary data.</text>
</comment>
<dbReference type="PANTHER" id="PTHR24111">
    <property type="entry name" value="LEUCINE-RICH REPEAT-CONTAINING PROTEIN 34"/>
    <property type="match status" value="1"/>
</dbReference>
<evidence type="ECO:0000313" key="5">
    <source>
        <dbReference type="EMBL" id="CAF3557401.1"/>
    </source>
</evidence>
<reference evidence="3" key="1">
    <citation type="submission" date="2021-02" db="EMBL/GenBank/DDBJ databases">
        <authorList>
            <person name="Nowell W R."/>
        </authorList>
    </citation>
    <scope>NUCLEOTIDE SEQUENCE</scope>
</reference>
<dbReference type="EMBL" id="CAJOAZ010006368">
    <property type="protein sequence ID" value="CAF4132115.1"/>
    <property type="molecule type" value="Genomic_DNA"/>
</dbReference>
<dbReference type="Proteomes" id="UP000663860">
    <property type="component" value="Unassembled WGS sequence"/>
</dbReference>
<evidence type="ECO:0000256" key="1">
    <source>
        <dbReference type="ARBA" id="ARBA00022737"/>
    </source>
</evidence>
<dbReference type="AlphaFoldDB" id="A0A814H216"/>
<dbReference type="InterPro" id="IPR052201">
    <property type="entry name" value="LRR-containing_regulator"/>
</dbReference>
<evidence type="ECO:0000313" key="8">
    <source>
        <dbReference type="Proteomes" id="UP000663845"/>
    </source>
</evidence>
<dbReference type="SMART" id="SM00368">
    <property type="entry name" value="LRR_RI"/>
    <property type="match status" value="2"/>
</dbReference>
<evidence type="ECO:0000313" key="6">
    <source>
        <dbReference type="EMBL" id="CAF3962388.1"/>
    </source>
</evidence>
<evidence type="ECO:0000313" key="2">
    <source>
        <dbReference type="EMBL" id="CAF0953553.1"/>
    </source>
</evidence>
<dbReference type="EMBL" id="CAJOAY010000142">
    <property type="protein sequence ID" value="CAF3557401.1"/>
    <property type="molecule type" value="Genomic_DNA"/>
</dbReference>
<dbReference type="InterPro" id="IPR032675">
    <property type="entry name" value="LRR_dom_sf"/>
</dbReference>
<dbReference type="InterPro" id="IPR001611">
    <property type="entry name" value="Leu-rich_rpt"/>
</dbReference>
<dbReference type="PANTHER" id="PTHR24111:SF0">
    <property type="entry name" value="LEUCINE-RICH REPEAT-CONTAINING PROTEIN"/>
    <property type="match status" value="1"/>
</dbReference>
<proteinExistence type="predicted"/>
<dbReference type="EMBL" id="CAJOBB010002364">
    <property type="protein sequence ID" value="CAF3962388.1"/>
    <property type="molecule type" value="Genomic_DNA"/>
</dbReference>
<dbReference type="EMBL" id="CAJNOG010000143">
    <property type="protein sequence ID" value="CAF1003462.1"/>
    <property type="molecule type" value="Genomic_DNA"/>
</dbReference>
<dbReference type="EMBL" id="CAJNON010000130">
    <property type="protein sequence ID" value="CAF1009528.1"/>
    <property type="molecule type" value="Genomic_DNA"/>
</dbReference>
<dbReference type="Proteomes" id="UP000663868">
    <property type="component" value="Unassembled WGS sequence"/>
</dbReference>
<sequence length="121" mass="13546">MQYQNVKIDKIIQEQEASPEILLDGIFTSDRDMEIAVNLALLFKQCKQLSLADNKITSVGALILCDALNDNTSLKELSLNNNDLSDIGIYLLCKTLTNYNSTLEKLNLASNGITDEEFFVR</sequence>
<accession>A0A814H216</accession>
<gene>
    <name evidence="2" type="ORF">IZO911_LOCUS15144</name>
    <name evidence="3" type="ORF">JYZ213_LOCUS16128</name>
    <name evidence="6" type="ORF">KXQ929_LOCUS26274</name>
    <name evidence="5" type="ORF">OKA104_LOCUS4407</name>
    <name evidence="7" type="ORF">OXD698_LOCUS37073</name>
    <name evidence="4" type="ORF">VCS650_LOCUS15186</name>
</gene>
<dbReference type="Proteomes" id="UP000663844">
    <property type="component" value="Unassembled WGS sequence"/>
</dbReference>
<name>A0A814H216_9BILA</name>
<protein>
    <submittedName>
        <fullName evidence="3">Uncharacterized protein</fullName>
    </submittedName>
</protein>
<evidence type="ECO:0000313" key="4">
    <source>
        <dbReference type="EMBL" id="CAF1009528.1"/>
    </source>
</evidence>